<dbReference type="Proteomes" id="UP001153269">
    <property type="component" value="Unassembled WGS sequence"/>
</dbReference>
<sequence length="123" mass="13914">MKEDITSNAPPPPFFFPCSLLSVPAPTPQPLFSQVPHTKQGKLDCLQARGKRALQSRVKLTAMLERRRGDLTEDEKPECTGRSMRLIMRETSSILFSYRLSNFHPELICSWCQSSTEHCHAPA</sequence>
<comment type="caution">
    <text evidence="1">The sequence shown here is derived from an EMBL/GenBank/DDBJ whole genome shotgun (WGS) entry which is preliminary data.</text>
</comment>
<accession>A0A9N7YWI8</accession>
<evidence type="ECO:0000313" key="1">
    <source>
        <dbReference type="EMBL" id="CAB1447048.1"/>
    </source>
</evidence>
<dbReference type="AlphaFoldDB" id="A0A9N7YWI8"/>
<evidence type="ECO:0000313" key="2">
    <source>
        <dbReference type="Proteomes" id="UP001153269"/>
    </source>
</evidence>
<dbReference type="EMBL" id="CADEAL010003935">
    <property type="protein sequence ID" value="CAB1447048.1"/>
    <property type="molecule type" value="Genomic_DNA"/>
</dbReference>
<proteinExistence type="predicted"/>
<organism evidence="1 2">
    <name type="scientific">Pleuronectes platessa</name>
    <name type="common">European plaice</name>
    <dbReference type="NCBI Taxonomy" id="8262"/>
    <lineage>
        <taxon>Eukaryota</taxon>
        <taxon>Metazoa</taxon>
        <taxon>Chordata</taxon>
        <taxon>Craniata</taxon>
        <taxon>Vertebrata</taxon>
        <taxon>Euteleostomi</taxon>
        <taxon>Actinopterygii</taxon>
        <taxon>Neopterygii</taxon>
        <taxon>Teleostei</taxon>
        <taxon>Neoteleostei</taxon>
        <taxon>Acanthomorphata</taxon>
        <taxon>Carangaria</taxon>
        <taxon>Pleuronectiformes</taxon>
        <taxon>Pleuronectoidei</taxon>
        <taxon>Pleuronectidae</taxon>
        <taxon>Pleuronectes</taxon>
    </lineage>
</organism>
<protein>
    <submittedName>
        <fullName evidence="1">Uncharacterized protein</fullName>
    </submittedName>
</protein>
<name>A0A9N7YWI8_PLEPL</name>
<reference evidence="1" key="1">
    <citation type="submission" date="2020-03" db="EMBL/GenBank/DDBJ databases">
        <authorList>
            <person name="Weist P."/>
        </authorList>
    </citation>
    <scope>NUCLEOTIDE SEQUENCE</scope>
</reference>
<keyword evidence="2" id="KW-1185">Reference proteome</keyword>
<gene>
    <name evidence="1" type="ORF">PLEPLA_LOCUS34746</name>
</gene>